<keyword evidence="3" id="KW-1185">Reference proteome</keyword>
<feature type="region of interest" description="Disordered" evidence="1">
    <location>
        <begin position="122"/>
        <end position="143"/>
    </location>
</feature>
<proteinExistence type="predicted"/>
<protein>
    <submittedName>
        <fullName evidence="2">Uncharacterized protein</fullName>
    </submittedName>
</protein>
<evidence type="ECO:0000313" key="2">
    <source>
        <dbReference type="EMBL" id="MED6210424.1"/>
    </source>
</evidence>
<reference evidence="2 3" key="1">
    <citation type="journal article" date="2023" name="Plants (Basel)">
        <title>Bridging the Gap: Combining Genomics and Transcriptomics Approaches to Understand Stylosanthes scabra, an Orphan Legume from the Brazilian Caatinga.</title>
        <authorList>
            <person name="Ferreira-Neto J.R.C."/>
            <person name="da Silva M.D."/>
            <person name="Binneck E."/>
            <person name="de Melo N.F."/>
            <person name="da Silva R.H."/>
            <person name="de Melo A.L.T.M."/>
            <person name="Pandolfi V."/>
            <person name="Bustamante F.O."/>
            <person name="Brasileiro-Vidal A.C."/>
            <person name="Benko-Iseppon A.M."/>
        </authorList>
    </citation>
    <scope>NUCLEOTIDE SEQUENCE [LARGE SCALE GENOMIC DNA]</scope>
    <source>
        <tissue evidence="2">Leaves</tissue>
    </source>
</reference>
<dbReference type="EMBL" id="JASCZI010242273">
    <property type="protein sequence ID" value="MED6210424.1"/>
    <property type="molecule type" value="Genomic_DNA"/>
</dbReference>
<organism evidence="2 3">
    <name type="scientific">Stylosanthes scabra</name>
    <dbReference type="NCBI Taxonomy" id="79078"/>
    <lineage>
        <taxon>Eukaryota</taxon>
        <taxon>Viridiplantae</taxon>
        <taxon>Streptophyta</taxon>
        <taxon>Embryophyta</taxon>
        <taxon>Tracheophyta</taxon>
        <taxon>Spermatophyta</taxon>
        <taxon>Magnoliopsida</taxon>
        <taxon>eudicotyledons</taxon>
        <taxon>Gunneridae</taxon>
        <taxon>Pentapetalae</taxon>
        <taxon>rosids</taxon>
        <taxon>fabids</taxon>
        <taxon>Fabales</taxon>
        <taxon>Fabaceae</taxon>
        <taxon>Papilionoideae</taxon>
        <taxon>50 kb inversion clade</taxon>
        <taxon>dalbergioids sensu lato</taxon>
        <taxon>Dalbergieae</taxon>
        <taxon>Pterocarpus clade</taxon>
        <taxon>Stylosanthes</taxon>
    </lineage>
</organism>
<name>A0ABU6YJS7_9FABA</name>
<sequence>MKFEEDKARKKIELKCANVDDLVIKLKTFKGALHNNTCLETHLVQDQSKWNTHAAARHDCAAARASYSHSGCFLSPSRRHTPQHVPSHVPCDHAVPPCELTVGRVALGLIFIYRRAPAHFSLRDRTRPKTKQNGPPNKGCDRTSGPCDRATMLASLLIKPPNSCFILHLIYLDSC</sequence>
<evidence type="ECO:0000313" key="3">
    <source>
        <dbReference type="Proteomes" id="UP001341840"/>
    </source>
</evidence>
<dbReference type="Proteomes" id="UP001341840">
    <property type="component" value="Unassembled WGS sequence"/>
</dbReference>
<gene>
    <name evidence="2" type="ORF">PIB30_064008</name>
</gene>
<evidence type="ECO:0000256" key="1">
    <source>
        <dbReference type="SAM" id="MobiDB-lite"/>
    </source>
</evidence>
<accession>A0ABU6YJS7</accession>
<comment type="caution">
    <text evidence="2">The sequence shown here is derived from an EMBL/GenBank/DDBJ whole genome shotgun (WGS) entry which is preliminary data.</text>
</comment>